<proteinExistence type="predicted"/>
<dbReference type="EMBL" id="CAVMJV010000113">
    <property type="protein sequence ID" value="CAK5103014.1"/>
    <property type="molecule type" value="Genomic_DNA"/>
</dbReference>
<protein>
    <submittedName>
        <fullName evidence="1">Uncharacterized protein</fullName>
    </submittedName>
</protein>
<evidence type="ECO:0000313" key="2">
    <source>
        <dbReference type="Proteomes" id="UP001497535"/>
    </source>
</evidence>
<evidence type="ECO:0000313" key="1">
    <source>
        <dbReference type="EMBL" id="CAK5103014.1"/>
    </source>
</evidence>
<dbReference type="Proteomes" id="UP001497535">
    <property type="component" value="Unassembled WGS sequence"/>
</dbReference>
<organism evidence="1 2">
    <name type="scientific">Meloidogyne enterolobii</name>
    <name type="common">Root-knot nematode worm</name>
    <name type="synonym">Meloidogyne mayaguensis</name>
    <dbReference type="NCBI Taxonomy" id="390850"/>
    <lineage>
        <taxon>Eukaryota</taxon>
        <taxon>Metazoa</taxon>
        <taxon>Ecdysozoa</taxon>
        <taxon>Nematoda</taxon>
        <taxon>Chromadorea</taxon>
        <taxon>Rhabditida</taxon>
        <taxon>Tylenchina</taxon>
        <taxon>Tylenchomorpha</taxon>
        <taxon>Tylenchoidea</taxon>
        <taxon>Meloidogynidae</taxon>
        <taxon>Meloidogyninae</taxon>
        <taxon>Meloidogyne</taxon>
    </lineage>
</organism>
<comment type="caution">
    <text evidence="1">The sequence shown here is derived from an EMBL/GenBank/DDBJ whole genome shotgun (WGS) entry which is preliminary data.</text>
</comment>
<accession>A0ACB1AW21</accession>
<keyword evidence="2" id="KW-1185">Reference proteome</keyword>
<gene>
    <name evidence="1" type="ORF">MENTE1834_LOCUS42664</name>
</gene>
<sequence>MSFTTIFCLLSIFFIFIIFLGSIIFSLFIIFIIFVNSFGSGSGLFCVFGINVLALFNMLIGVLVIISGRCMWK</sequence>
<reference evidence="1" key="1">
    <citation type="submission" date="2023-11" db="EMBL/GenBank/DDBJ databases">
        <authorList>
            <person name="Poullet M."/>
        </authorList>
    </citation>
    <scope>NUCLEOTIDE SEQUENCE</scope>
    <source>
        <strain evidence="1">E1834</strain>
    </source>
</reference>
<name>A0ACB1AW21_MELEN</name>